<dbReference type="PATRIC" id="fig|284581.3.peg.2466"/>
<dbReference type="EMBL" id="LILC01000013">
    <property type="protein sequence ID" value="KOO46491.1"/>
    <property type="molecule type" value="Genomic_DNA"/>
</dbReference>
<dbReference type="Proteomes" id="UP000037558">
    <property type="component" value="Unassembled WGS sequence"/>
</dbReference>
<gene>
    <name evidence="1" type="ORF">AMD01_11745</name>
</gene>
<comment type="caution">
    <text evidence="1">The sequence shown here is derived from an EMBL/GenBank/DDBJ whole genome shotgun (WGS) entry which is preliminary data.</text>
</comment>
<name>A0A0M0L600_9BACI</name>
<protein>
    <submittedName>
        <fullName evidence="1">Uncharacterized protein</fullName>
    </submittedName>
</protein>
<sequence>MKVKSFIVGFGSFTISTAFLYLLGSIFTIPLLMFQYEYTNNEREFFLSVGALTPIIIGLVVSFIAEKIYRRNYRQKLG</sequence>
<organism evidence="1 2">
    <name type="scientific">Priestia koreensis</name>
    <dbReference type="NCBI Taxonomy" id="284581"/>
    <lineage>
        <taxon>Bacteria</taxon>
        <taxon>Bacillati</taxon>
        <taxon>Bacillota</taxon>
        <taxon>Bacilli</taxon>
        <taxon>Bacillales</taxon>
        <taxon>Bacillaceae</taxon>
        <taxon>Priestia</taxon>
    </lineage>
</organism>
<proteinExistence type="predicted"/>
<evidence type="ECO:0000313" key="1">
    <source>
        <dbReference type="EMBL" id="KOO46491.1"/>
    </source>
</evidence>
<evidence type="ECO:0000313" key="2">
    <source>
        <dbReference type="Proteomes" id="UP000037558"/>
    </source>
</evidence>
<dbReference type="AlphaFoldDB" id="A0A0M0L600"/>
<accession>A0A0M0L600</accession>
<reference evidence="2" key="1">
    <citation type="submission" date="2015-08" db="EMBL/GenBank/DDBJ databases">
        <title>Fjat-14210 dsm16467.</title>
        <authorList>
            <person name="Liu B."/>
            <person name="Wang J."/>
            <person name="Zhu Y."/>
            <person name="Liu G."/>
            <person name="Chen Q."/>
            <person name="Chen Z."/>
            <person name="Lan J."/>
            <person name="Che J."/>
            <person name="Ge C."/>
            <person name="Shi H."/>
            <person name="Pan Z."/>
            <person name="Liu X."/>
        </authorList>
    </citation>
    <scope>NUCLEOTIDE SEQUENCE [LARGE SCALE GENOMIC DNA]</scope>
    <source>
        <strain evidence="2">DSM 16467</strain>
    </source>
</reference>
<keyword evidence="2" id="KW-1185">Reference proteome</keyword>